<proteinExistence type="predicted"/>
<dbReference type="InterPro" id="IPR036388">
    <property type="entry name" value="WH-like_DNA-bd_sf"/>
</dbReference>
<dbReference type="KEGG" id="esx:ESOMN_v1c03070"/>
<keyword evidence="1" id="KW-0805">Transcription regulation</keyword>
<dbReference type="Pfam" id="PF05043">
    <property type="entry name" value="Mga"/>
    <property type="match status" value="1"/>
</dbReference>
<dbReference type="PANTHER" id="PTHR30185:SF18">
    <property type="entry name" value="TRANSCRIPTIONAL REGULATOR MTLR"/>
    <property type="match status" value="1"/>
</dbReference>
<sequence>MLTNERNVQILYLLLNIQKVNVLDLSKYLSVSEKTILRSVETLNNKLKKFSCQIMFEKNDVFFKGNSKDIFKKFYSFEENDIFTTYERQIYILNLFLNKDSEEKITLNNIALNIDFPITTIKKDISSLNLRLNQKGEELISSKNDGLILKQMNESQIIDLYLNLILNQIITRQGKTIIKNMSIEPIFNPYIYRNLVANWNIDLFNKIFNSLIIVKTQKNLNNSDYEIIYLSLYITFWLNHSRNLKLITILKKSESINLDEIMDQIYIKDNKKILLSNFYENFDNDNNLVNRIVSELTLKINALFMDEVFLNDEAILNIKNHLSRNIKNNSFQVHDKFINDFHVQGIANYIKDFNEIWLVTKEVLDKFLKQENVNDILTYEVFLYIMVWFDAMIYDYKLTIKTVCIGGMGQSAMMSHHIKTIYKNALIEPKPYAMLTKEDYINSDLIISALEIDHKNYDNILNLPFMSVINNKELIHKKLSKIIYKKILVNK</sequence>
<organism evidence="4 5">
    <name type="scientific">Williamsoniiplasma somnilux</name>
    <dbReference type="NCBI Taxonomy" id="215578"/>
    <lineage>
        <taxon>Bacteria</taxon>
        <taxon>Bacillati</taxon>
        <taxon>Mycoplasmatota</taxon>
        <taxon>Mollicutes</taxon>
        <taxon>Entomoplasmatales</taxon>
        <taxon>Williamsoniiplasma</taxon>
    </lineage>
</organism>
<keyword evidence="5" id="KW-1185">Reference proteome</keyword>
<dbReference type="Gene3D" id="1.10.10.10">
    <property type="entry name" value="Winged helix-like DNA-binding domain superfamily/Winged helix DNA-binding domain"/>
    <property type="match status" value="1"/>
</dbReference>
<gene>
    <name evidence="4" type="ORF">ESOMN_v1c03070</name>
</gene>
<keyword evidence="2" id="KW-0804">Transcription</keyword>
<dbReference type="Proteomes" id="UP000232230">
    <property type="component" value="Chromosome"/>
</dbReference>
<name>A0A2K8NXY9_9MOLU</name>
<reference evidence="4 5" key="1">
    <citation type="submission" date="2017-11" db="EMBL/GenBank/DDBJ databases">
        <title>Genome sequence of Entomoplasma somnilux PYAN-1 (ATCC 49194).</title>
        <authorList>
            <person name="Lo W.-S."/>
            <person name="Gasparich G.E."/>
            <person name="Kuo C.-H."/>
        </authorList>
    </citation>
    <scope>NUCLEOTIDE SEQUENCE [LARGE SCALE GENOMIC DNA]</scope>
    <source>
        <strain evidence="4 5">PYAN-1</strain>
    </source>
</reference>
<evidence type="ECO:0000313" key="4">
    <source>
        <dbReference type="EMBL" id="ATZ18689.1"/>
    </source>
</evidence>
<evidence type="ECO:0000256" key="1">
    <source>
        <dbReference type="ARBA" id="ARBA00023015"/>
    </source>
</evidence>
<feature type="domain" description="Mga helix-turn-helix" evidence="3">
    <location>
        <begin position="5"/>
        <end position="76"/>
    </location>
</feature>
<dbReference type="RefSeq" id="WP_024863212.1">
    <property type="nucleotide sequence ID" value="NZ_CP024965.1"/>
</dbReference>
<dbReference type="InterPro" id="IPR050661">
    <property type="entry name" value="BglG_antiterminators"/>
</dbReference>
<dbReference type="InterPro" id="IPR007737">
    <property type="entry name" value="Mga_HTH"/>
</dbReference>
<dbReference type="AlphaFoldDB" id="A0A2K8NXY9"/>
<accession>A0A2K8NXY9</accession>
<protein>
    <submittedName>
        <fullName evidence="4">PTS system, mannitol-specific IIA component</fullName>
    </submittedName>
</protein>
<evidence type="ECO:0000259" key="3">
    <source>
        <dbReference type="Pfam" id="PF05043"/>
    </source>
</evidence>
<evidence type="ECO:0000256" key="2">
    <source>
        <dbReference type="ARBA" id="ARBA00023163"/>
    </source>
</evidence>
<evidence type="ECO:0000313" key="5">
    <source>
        <dbReference type="Proteomes" id="UP000232230"/>
    </source>
</evidence>
<dbReference type="EMBL" id="CP024965">
    <property type="protein sequence ID" value="ATZ18689.1"/>
    <property type="molecule type" value="Genomic_DNA"/>
</dbReference>
<dbReference type="PANTHER" id="PTHR30185">
    <property type="entry name" value="CRYPTIC BETA-GLUCOSIDE BGL OPERON ANTITERMINATOR"/>
    <property type="match status" value="1"/>
</dbReference>